<organism evidence="3 4">
    <name type="scientific">Roseateles flavus</name>
    <dbReference type="NCBI Taxonomy" id="3149041"/>
    <lineage>
        <taxon>Bacteria</taxon>
        <taxon>Pseudomonadati</taxon>
        <taxon>Pseudomonadota</taxon>
        <taxon>Betaproteobacteria</taxon>
        <taxon>Burkholderiales</taxon>
        <taxon>Sphaerotilaceae</taxon>
        <taxon>Roseateles</taxon>
    </lineage>
</organism>
<keyword evidence="2" id="KW-0732">Signal</keyword>
<dbReference type="PROSITE" id="PS51257">
    <property type="entry name" value="PROKAR_LIPOPROTEIN"/>
    <property type="match status" value="1"/>
</dbReference>
<evidence type="ECO:0000313" key="4">
    <source>
        <dbReference type="Proteomes" id="UP001462640"/>
    </source>
</evidence>
<dbReference type="Proteomes" id="UP001462640">
    <property type="component" value="Unassembled WGS sequence"/>
</dbReference>
<feature type="region of interest" description="Disordered" evidence="1">
    <location>
        <begin position="144"/>
        <end position="168"/>
    </location>
</feature>
<sequence length="168" mass="18453">MRPASALLLLLLLLLAALLAGCASPNTLRPFTTDGCSLYPDRSASTGKDWCACCVAHDRAYWRGGTEAERLKADEALRACVHERTDDPARAATMFQGVRMGGSALWPTGFRWGYGWAYGRYYRPLDPAEAAEADRLEAQYEAEVGFDQCPGRPQPRRTPLPMSSPSKP</sequence>
<feature type="chain" id="PRO_5047536253" evidence="2">
    <location>
        <begin position="23"/>
        <end position="168"/>
    </location>
</feature>
<evidence type="ECO:0000256" key="2">
    <source>
        <dbReference type="SAM" id="SignalP"/>
    </source>
</evidence>
<feature type="signal peptide" evidence="2">
    <location>
        <begin position="1"/>
        <end position="22"/>
    </location>
</feature>
<dbReference type="RefSeq" id="WP_347612667.1">
    <property type="nucleotide sequence ID" value="NZ_JBDPZC010000013.1"/>
</dbReference>
<protein>
    <submittedName>
        <fullName evidence="3">Uncharacterized protein</fullName>
    </submittedName>
</protein>
<dbReference type="InterPro" id="IPR036444">
    <property type="entry name" value="PLipase_A2_dom_sf"/>
</dbReference>
<evidence type="ECO:0000313" key="3">
    <source>
        <dbReference type="EMBL" id="MEO3715301.1"/>
    </source>
</evidence>
<comment type="caution">
    <text evidence="3">The sequence shown here is derived from an EMBL/GenBank/DDBJ whole genome shotgun (WGS) entry which is preliminary data.</text>
</comment>
<name>A0ABV0GJS8_9BURK</name>
<proteinExistence type="predicted"/>
<keyword evidence="4" id="KW-1185">Reference proteome</keyword>
<gene>
    <name evidence="3" type="ORF">ABDJ40_21235</name>
</gene>
<accession>A0ABV0GJS8</accession>
<reference evidence="3 4" key="1">
    <citation type="submission" date="2024-05" db="EMBL/GenBank/DDBJ databases">
        <title>Roseateles sp. 2.12 16S ribosomal RNA gene Genome sequencing and assembly.</title>
        <authorList>
            <person name="Woo H."/>
        </authorList>
    </citation>
    <scope>NUCLEOTIDE SEQUENCE [LARGE SCALE GENOMIC DNA]</scope>
    <source>
        <strain evidence="3 4">2.12</strain>
    </source>
</reference>
<dbReference type="EMBL" id="JBDPZC010000013">
    <property type="protein sequence ID" value="MEO3715301.1"/>
    <property type="molecule type" value="Genomic_DNA"/>
</dbReference>
<dbReference type="SUPFAM" id="SSF48619">
    <property type="entry name" value="Phospholipase A2, PLA2"/>
    <property type="match status" value="1"/>
</dbReference>
<evidence type="ECO:0000256" key="1">
    <source>
        <dbReference type="SAM" id="MobiDB-lite"/>
    </source>
</evidence>